<dbReference type="SMART" id="SM00382">
    <property type="entry name" value="AAA"/>
    <property type="match status" value="1"/>
</dbReference>
<dbReference type="PANTHER" id="PTHR10763">
    <property type="entry name" value="CELL DIVISION CONTROL PROTEIN 6-RELATED"/>
    <property type="match status" value="1"/>
</dbReference>
<dbReference type="GO" id="GO:0006270">
    <property type="term" value="P:DNA replication initiation"/>
    <property type="evidence" value="ECO:0007669"/>
    <property type="project" value="UniProtKB-UniRule"/>
</dbReference>
<accession>A0A1Q2YKX3</accession>
<evidence type="ECO:0000259" key="4">
    <source>
        <dbReference type="SMART" id="SM00382"/>
    </source>
</evidence>
<organism evidence="5 6">
    <name type="scientific">Pichia membranifaciens</name>
    <dbReference type="NCBI Taxonomy" id="4926"/>
    <lineage>
        <taxon>Eukaryota</taxon>
        <taxon>Fungi</taxon>
        <taxon>Dikarya</taxon>
        <taxon>Ascomycota</taxon>
        <taxon>Saccharomycotina</taxon>
        <taxon>Pichiomycetes</taxon>
        <taxon>Pichiales</taxon>
        <taxon>Pichiaceae</taxon>
        <taxon>Pichia</taxon>
    </lineage>
</organism>
<dbReference type="GO" id="GO:0016887">
    <property type="term" value="F:ATP hydrolysis activity"/>
    <property type="evidence" value="ECO:0007669"/>
    <property type="project" value="InterPro"/>
</dbReference>
<dbReference type="SUPFAM" id="SSF52540">
    <property type="entry name" value="P-loop containing nucleoside triphosphate hydrolases"/>
    <property type="match status" value="1"/>
</dbReference>
<dbReference type="InterPro" id="IPR050311">
    <property type="entry name" value="ORC1/CDC6"/>
</dbReference>
<comment type="similarity">
    <text evidence="1 3">Belongs to the CDC6/cdc18 family.</text>
</comment>
<name>A0A1Q2YKX3_9ASCO</name>
<dbReference type="InterPro" id="IPR054425">
    <property type="entry name" value="Cdc6_ORC1-like_ATPase_lid"/>
</dbReference>
<evidence type="ECO:0000256" key="2">
    <source>
        <dbReference type="ARBA" id="ARBA00022705"/>
    </source>
</evidence>
<evidence type="ECO:0000256" key="3">
    <source>
        <dbReference type="PIRNR" id="PIRNR001767"/>
    </source>
</evidence>
<dbReference type="EMBL" id="BDGI01000163">
    <property type="protein sequence ID" value="GAV30179.1"/>
    <property type="molecule type" value="Genomic_DNA"/>
</dbReference>
<dbReference type="Pfam" id="PF22606">
    <property type="entry name" value="Cdc6-ORC-like_ATPase_lid"/>
    <property type="match status" value="1"/>
</dbReference>
<dbReference type="InterPro" id="IPR027417">
    <property type="entry name" value="P-loop_NTPase"/>
</dbReference>
<evidence type="ECO:0000313" key="6">
    <source>
        <dbReference type="Proteomes" id="UP000186136"/>
    </source>
</evidence>
<sequence length="574" mass="64485">MSLKRTLNVLCDGNDNFNDAYGKNVELKRQKKVQPLSNSNDLGLLSPPVTPEHQLKAVQLQNSSLSSVSKNLKLSLAAETVKSLEPKSGCQSLSQIPERKQSPYTDAKNLFLRSSQPHFDLNFILSGREKEAKILDSYITNSLMKLESGSIYVSGPPGTGKSAQINTTIKHLLSNARPHNSTDSNVHQVVLDGNLERKVRIIKFNCMSISNPTELFKEIYYKISGLKYSSADGSAQLCRLFRKTKENDCDMTILVLDEMDNIVNRSQQSLFELFTWASTLIDSEAKPNLLLIGIANALDLTDRFLPRLRANCINPKLVQFLPYTAEQIKSVITTKLFTLLEDNKENIPGKHAMLPPLVHPAAIQFCAKKSAVTTGDLRKAFDVMFKSIDLFEENVLKTKNLDELLRVPIESLPKVMISQVVKVCSASFNSNFELKLKPLNLQQKMILAFLFKFEEKLETERAQANKTKGYRKFADAISLGSFFEYYAEKCKIFDNVITQLKRAEFLEIIGSLDIHGLVSISMLNTSSSTKTLLANNGVSLNFDNFKVSSSIPKMEFFKTINDNIVLKRIVHSNY</sequence>
<dbReference type="GO" id="GO:0051301">
    <property type="term" value="P:cell division"/>
    <property type="evidence" value="ECO:0007669"/>
    <property type="project" value="UniProtKB-UniRule"/>
</dbReference>
<dbReference type="Gene3D" id="1.10.8.60">
    <property type="match status" value="1"/>
</dbReference>
<reference evidence="5 6" key="1">
    <citation type="submission" date="2016-08" db="EMBL/GenBank/DDBJ databases">
        <title>Whole genome shotgun sequence of Pichia membranifaciens KS47-1.</title>
        <authorList>
            <person name="Konishi M."/>
            <person name="Ishida M."/>
            <person name="Arakawa T."/>
            <person name="Kato Y."/>
            <person name="Horiuchi J."/>
        </authorList>
    </citation>
    <scope>NUCLEOTIDE SEQUENCE [LARGE SCALE GENOMIC DNA]</scope>
    <source>
        <strain evidence="5 6">KS47-1</strain>
    </source>
</reference>
<keyword evidence="6" id="KW-1185">Reference proteome</keyword>
<protein>
    <recommendedName>
        <fullName evidence="3">Cell division control protein</fullName>
    </recommendedName>
</protein>
<dbReference type="Gene3D" id="3.40.50.300">
    <property type="entry name" value="P-loop containing nucleotide triphosphate hydrolases"/>
    <property type="match status" value="1"/>
</dbReference>
<dbReference type="PIRSF" id="PIRSF001767">
    <property type="entry name" value="Cdc6"/>
    <property type="match status" value="1"/>
</dbReference>
<dbReference type="Proteomes" id="UP000186136">
    <property type="component" value="Unassembled WGS sequence"/>
</dbReference>
<dbReference type="InterPro" id="IPR016314">
    <property type="entry name" value="Cdc6/18"/>
</dbReference>
<dbReference type="GO" id="GO:0005634">
    <property type="term" value="C:nucleus"/>
    <property type="evidence" value="ECO:0007669"/>
    <property type="project" value="TreeGrafter"/>
</dbReference>
<comment type="caution">
    <text evidence="5">The sequence shown here is derived from an EMBL/GenBank/DDBJ whole genome shotgun (WGS) entry which is preliminary data.</text>
</comment>
<dbReference type="InterPro" id="IPR049945">
    <property type="entry name" value="AAA_22"/>
</dbReference>
<gene>
    <name evidence="5" type="ORF">PMKS-003687</name>
</gene>
<evidence type="ECO:0000313" key="5">
    <source>
        <dbReference type="EMBL" id="GAV30179.1"/>
    </source>
</evidence>
<dbReference type="PANTHER" id="PTHR10763:SF26">
    <property type="entry name" value="CELL DIVISION CONTROL PROTEIN 6 HOMOLOG"/>
    <property type="match status" value="1"/>
</dbReference>
<feature type="domain" description="AAA+ ATPase" evidence="4">
    <location>
        <begin position="147"/>
        <end position="320"/>
    </location>
</feature>
<dbReference type="InterPro" id="IPR003593">
    <property type="entry name" value="AAA+_ATPase"/>
</dbReference>
<dbReference type="AlphaFoldDB" id="A0A1Q2YKX3"/>
<dbReference type="GO" id="GO:0003688">
    <property type="term" value="F:DNA replication origin binding"/>
    <property type="evidence" value="ECO:0007669"/>
    <property type="project" value="TreeGrafter"/>
</dbReference>
<dbReference type="Pfam" id="PF13401">
    <property type="entry name" value="AAA_22"/>
    <property type="match status" value="1"/>
</dbReference>
<dbReference type="OrthoDB" id="1926878at2759"/>
<proteinExistence type="inferred from homology"/>
<keyword evidence="2" id="KW-0235">DNA replication</keyword>
<dbReference type="GO" id="GO:0033314">
    <property type="term" value="P:mitotic DNA replication checkpoint signaling"/>
    <property type="evidence" value="ECO:0007669"/>
    <property type="project" value="TreeGrafter"/>
</dbReference>
<evidence type="ECO:0000256" key="1">
    <source>
        <dbReference type="ARBA" id="ARBA00006184"/>
    </source>
</evidence>